<dbReference type="SUPFAM" id="SSF46894">
    <property type="entry name" value="C-terminal effector domain of the bipartite response regulators"/>
    <property type="match status" value="1"/>
</dbReference>
<dbReference type="InterPro" id="IPR036388">
    <property type="entry name" value="WH-like_DNA-bd_sf"/>
</dbReference>
<dbReference type="AlphaFoldDB" id="A0A1G8DLI9"/>
<dbReference type="PROSITE" id="PS50110">
    <property type="entry name" value="RESPONSE_REGULATORY"/>
    <property type="match status" value="1"/>
</dbReference>
<dbReference type="PANTHER" id="PTHR48111:SF40">
    <property type="entry name" value="PHOSPHATE REGULON TRANSCRIPTIONAL REGULATORY PROTEIN PHOB"/>
    <property type="match status" value="1"/>
</dbReference>
<dbReference type="Proteomes" id="UP000199706">
    <property type="component" value="Unassembled WGS sequence"/>
</dbReference>
<evidence type="ECO:0000256" key="2">
    <source>
        <dbReference type="ARBA" id="ARBA00023012"/>
    </source>
</evidence>
<dbReference type="GO" id="GO:0000156">
    <property type="term" value="F:phosphorelay response regulator activity"/>
    <property type="evidence" value="ECO:0007669"/>
    <property type="project" value="TreeGrafter"/>
</dbReference>
<feature type="modified residue" description="4-aspartylphosphate" evidence="4">
    <location>
        <position position="53"/>
    </location>
</feature>
<dbReference type="Gene3D" id="1.10.10.10">
    <property type="entry name" value="Winged helix-like DNA-binding domain superfamily/Winged helix DNA-binding domain"/>
    <property type="match status" value="1"/>
</dbReference>
<evidence type="ECO:0000313" key="9">
    <source>
        <dbReference type="Proteomes" id="UP000199706"/>
    </source>
</evidence>
<organism evidence="8 9">
    <name type="scientific">Paraburkholderia phenazinium</name>
    <dbReference type="NCBI Taxonomy" id="60549"/>
    <lineage>
        <taxon>Bacteria</taxon>
        <taxon>Pseudomonadati</taxon>
        <taxon>Pseudomonadota</taxon>
        <taxon>Betaproteobacteria</taxon>
        <taxon>Burkholderiales</taxon>
        <taxon>Burkholderiaceae</taxon>
        <taxon>Paraburkholderia</taxon>
    </lineage>
</organism>
<dbReference type="InterPro" id="IPR001867">
    <property type="entry name" value="OmpR/PhoB-type_DNA-bd"/>
</dbReference>
<evidence type="ECO:0000256" key="3">
    <source>
        <dbReference type="ARBA" id="ARBA00023125"/>
    </source>
</evidence>
<sequence>MPASILIVVDELAIAELLAANIKHARYHPLQVRDVDAANALIAEVLPDLIVLDWMLPETSGPVFLRALRADSRTREVPVIVLTARSEEKDSLDSHEASADDYVSRPFSPKELVARIKAVLRRRAPQLTNDAVTVNGLTLDPRAHRVYVKENGVELPAYPGPTEFKLLHFFLTYPERVHSRALILDQVWGDHAFIAERTVDEHIKRLRSVLKPIGCEAIIETVRGSGYRLTRVPLPHRIENAA</sequence>
<feature type="domain" description="OmpR/PhoB-type" evidence="7">
    <location>
        <begin position="129"/>
        <end position="231"/>
    </location>
</feature>
<dbReference type="SUPFAM" id="SSF52172">
    <property type="entry name" value="CheY-like"/>
    <property type="match status" value="1"/>
</dbReference>
<proteinExistence type="predicted"/>
<dbReference type="OrthoDB" id="9778145at2"/>
<dbReference type="RefSeq" id="WP_090686865.1">
    <property type="nucleotide sequence ID" value="NZ_FNCJ01000011.1"/>
</dbReference>
<dbReference type="GO" id="GO:0000976">
    <property type="term" value="F:transcription cis-regulatory region binding"/>
    <property type="evidence" value="ECO:0007669"/>
    <property type="project" value="TreeGrafter"/>
</dbReference>
<accession>A0A1G8DLI9</accession>
<evidence type="ECO:0000313" key="8">
    <source>
        <dbReference type="EMBL" id="SDH58527.1"/>
    </source>
</evidence>
<dbReference type="InterPro" id="IPR039420">
    <property type="entry name" value="WalR-like"/>
</dbReference>
<keyword evidence="2" id="KW-0902">Two-component regulatory system</keyword>
<dbReference type="PANTHER" id="PTHR48111">
    <property type="entry name" value="REGULATOR OF RPOS"/>
    <property type="match status" value="1"/>
</dbReference>
<dbReference type="Pfam" id="PF00486">
    <property type="entry name" value="Trans_reg_C"/>
    <property type="match status" value="1"/>
</dbReference>
<dbReference type="CDD" id="cd00383">
    <property type="entry name" value="trans_reg_C"/>
    <property type="match status" value="1"/>
</dbReference>
<feature type="domain" description="Response regulatory" evidence="6">
    <location>
        <begin position="4"/>
        <end position="120"/>
    </location>
</feature>
<evidence type="ECO:0000256" key="5">
    <source>
        <dbReference type="PROSITE-ProRule" id="PRU01091"/>
    </source>
</evidence>
<keyword evidence="1 4" id="KW-0597">Phosphoprotein</keyword>
<dbReference type="EMBL" id="FNCJ01000011">
    <property type="protein sequence ID" value="SDH58527.1"/>
    <property type="molecule type" value="Genomic_DNA"/>
</dbReference>
<evidence type="ECO:0000256" key="4">
    <source>
        <dbReference type="PROSITE-ProRule" id="PRU00169"/>
    </source>
</evidence>
<keyword evidence="3 5" id="KW-0238">DNA-binding</keyword>
<gene>
    <name evidence="8" type="ORF">SAMN05216466_11173</name>
</gene>
<feature type="DNA-binding region" description="OmpR/PhoB-type" evidence="5">
    <location>
        <begin position="129"/>
        <end position="231"/>
    </location>
</feature>
<reference evidence="8 9" key="1">
    <citation type="submission" date="2016-10" db="EMBL/GenBank/DDBJ databases">
        <authorList>
            <person name="de Groot N.N."/>
        </authorList>
    </citation>
    <scope>NUCLEOTIDE SEQUENCE [LARGE SCALE GENOMIC DNA]</scope>
    <source>
        <strain evidence="8 9">LMG 2247</strain>
    </source>
</reference>
<dbReference type="PROSITE" id="PS51755">
    <property type="entry name" value="OMPR_PHOB"/>
    <property type="match status" value="1"/>
</dbReference>
<dbReference type="GO" id="GO:0032993">
    <property type="term" value="C:protein-DNA complex"/>
    <property type="evidence" value="ECO:0007669"/>
    <property type="project" value="TreeGrafter"/>
</dbReference>
<dbReference type="GO" id="GO:0006355">
    <property type="term" value="P:regulation of DNA-templated transcription"/>
    <property type="evidence" value="ECO:0007669"/>
    <property type="project" value="InterPro"/>
</dbReference>
<dbReference type="SMART" id="SM00448">
    <property type="entry name" value="REC"/>
    <property type="match status" value="1"/>
</dbReference>
<evidence type="ECO:0000259" key="7">
    <source>
        <dbReference type="PROSITE" id="PS51755"/>
    </source>
</evidence>
<evidence type="ECO:0000256" key="1">
    <source>
        <dbReference type="ARBA" id="ARBA00022553"/>
    </source>
</evidence>
<dbReference type="InterPro" id="IPR001789">
    <property type="entry name" value="Sig_transdc_resp-reg_receiver"/>
</dbReference>
<name>A0A1G8DLI9_9BURK</name>
<dbReference type="Pfam" id="PF00072">
    <property type="entry name" value="Response_reg"/>
    <property type="match status" value="1"/>
</dbReference>
<evidence type="ECO:0000259" key="6">
    <source>
        <dbReference type="PROSITE" id="PS50110"/>
    </source>
</evidence>
<dbReference type="SMART" id="SM00862">
    <property type="entry name" value="Trans_reg_C"/>
    <property type="match status" value="1"/>
</dbReference>
<dbReference type="InterPro" id="IPR016032">
    <property type="entry name" value="Sig_transdc_resp-reg_C-effctor"/>
</dbReference>
<dbReference type="Gene3D" id="3.40.50.2300">
    <property type="match status" value="1"/>
</dbReference>
<dbReference type="InterPro" id="IPR011006">
    <property type="entry name" value="CheY-like_superfamily"/>
</dbReference>
<dbReference type="GO" id="GO:0005829">
    <property type="term" value="C:cytosol"/>
    <property type="evidence" value="ECO:0007669"/>
    <property type="project" value="TreeGrafter"/>
</dbReference>
<protein>
    <submittedName>
        <fullName evidence="8">Two-component system, OmpR family, phosphate regulon response regulator PhoB</fullName>
    </submittedName>
</protein>